<feature type="binding site" evidence="9">
    <location>
        <begin position="206"/>
        <end position="210"/>
    </location>
    <ligand>
        <name>ATP</name>
        <dbReference type="ChEBI" id="CHEBI:30616"/>
    </ligand>
</feature>
<dbReference type="InterPro" id="IPR043129">
    <property type="entry name" value="ATPase_NBD"/>
</dbReference>
<evidence type="ECO:0000313" key="12">
    <source>
        <dbReference type="Proteomes" id="UP000225972"/>
    </source>
</evidence>
<dbReference type="Proteomes" id="UP000225972">
    <property type="component" value="Unassembled WGS sequence"/>
</dbReference>
<sequence>MSHVLTLNAGSSSLKFGLFETATDPVAVLTGLIDQIGGAATIKVKDAADETLAFAELSPEQAANHVGAVQASLEQIATYFPEARIQAVGHRIVHGGAEFSAPVEITDDVLGRLESFVPLAPLHQPHNLAGIAAAIEAFPEARQVACFDTAFHRQHSFVQDTYGLPRAYYDKGVRRYGFHGSSYEFISGAVAEIDPALHDGRVAVAHLGNGASICGIHGGKSVASTMGFSPLDGVAMGTRPGQIDPGVLLYLMSEENMSAAQISDLLYTESGLLGLSGLSNDMRSLLASDTVEAAQAIDYFCTRIRMEIGSLAAAMQGLDGLVFTGGIGENAAAIRAQICAGLGWLGIEMDNARNAAPDPRISTDNSPVPVMVIPTNEELVIARAAARLL</sequence>
<evidence type="ECO:0000313" key="11">
    <source>
        <dbReference type="EMBL" id="SMX30236.1"/>
    </source>
</evidence>
<dbReference type="RefSeq" id="WP_099249107.1">
    <property type="nucleotide sequence ID" value="NZ_FXXP01000003.1"/>
</dbReference>
<evidence type="ECO:0000256" key="9">
    <source>
        <dbReference type="HAMAP-Rule" id="MF_00020"/>
    </source>
</evidence>
<feature type="site" description="Transition state stabilizer" evidence="9">
    <location>
        <position position="239"/>
    </location>
</feature>
<dbReference type="InterPro" id="IPR000890">
    <property type="entry name" value="Aliphatic_acid_kin_short-chain"/>
</dbReference>
<comment type="pathway">
    <text evidence="9">Metabolic intermediate biosynthesis; acetyl-CoA biosynthesis; acetyl-CoA from acetate: step 1/2.</text>
</comment>
<dbReference type="PIRSF" id="PIRSF000722">
    <property type="entry name" value="Acetate_prop_kin"/>
    <property type="match status" value="1"/>
</dbReference>
<comment type="subcellular location">
    <subcellularLocation>
        <location evidence="9">Cytoplasm</location>
    </subcellularLocation>
</comment>
<keyword evidence="2 9" id="KW-0963">Cytoplasm</keyword>
<dbReference type="EMBL" id="FXXP01000003">
    <property type="protein sequence ID" value="SMX30236.1"/>
    <property type="molecule type" value="Genomic_DNA"/>
</dbReference>
<dbReference type="GO" id="GO:0006083">
    <property type="term" value="P:acetate metabolic process"/>
    <property type="evidence" value="ECO:0007669"/>
    <property type="project" value="TreeGrafter"/>
</dbReference>
<dbReference type="OrthoDB" id="9802453at2"/>
<comment type="function">
    <text evidence="9">Catalyzes the formation of acetyl phosphate from acetate and ATP. Can also catalyze the reverse reaction.</text>
</comment>
<dbReference type="AlphaFoldDB" id="A0A238JKB9"/>
<feature type="binding site" evidence="9">
    <location>
        <position position="377"/>
    </location>
    <ligand>
        <name>Mg(2+)</name>
        <dbReference type="ChEBI" id="CHEBI:18420"/>
    </ligand>
</feature>
<dbReference type="UniPathway" id="UPA00340">
    <property type="reaction ID" value="UER00458"/>
</dbReference>
<dbReference type="GO" id="GO:0006085">
    <property type="term" value="P:acetyl-CoA biosynthetic process"/>
    <property type="evidence" value="ECO:0007669"/>
    <property type="project" value="UniProtKB-UniRule"/>
</dbReference>
<dbReference type="GO" id="GO:0005524">
    <property type="term" value="F:ATP binding"/>
    <property type="evidence" value="ECO:0007669"/>
    <property type="project" value="UniProtKB-KW"/>
</dbReference>
<comment type="catalytic activity">
    <reaction evidence="9">
        <text>acetate + ATP = acetyl phosphate + ADP</text>
        <dbReference type="Rhea" id="RHEA:11352"/>
        <dbReference type="ChEBI" id="CHEBI:22191"/>
        <dbReference type="ChEBI" id="CHEBI:30089"/>
        <dbReference type="ChEBI" id="CHEBI:30616"/>
        <dbReference type="ChEBI" id="CHEBI:456216"/>
        <dbReference type="EC" id="2.7.2.1"/>
    </reaction>
</comment>
<dbReference type="PANTHER" id="PTHR21060">
    <property type="entry name" value="ACETATE KINASE"/>
    <property type="match status" value="1"/>
</dbReference>
<accession>A0A238JKB9</accession>
<dbReference type="InterPro" id="IPR023865">
    <property type="entry name" value="Aliphatic_acid_kinase_CS"/>
</dbReference>
<feature type="active site" description="Proton donor/acceptor" evidence="9">
    <location>
        <position position="148"/>
    </location>
</feature>
<dbReference type="GO" id="GO:0000287">
    <property type="term" value="F:magnesium ion binding"/>
    <property type="evidence" value="ECO:0007669"/>
    <property type="project" value="UniProtKB-UniRule"/>
</dbReference>
<dbReference type="SUPFAM" id="SSF53067">
    <property type="entry name" value="Actin-like ATPase domain"/>
    <property type="match status" value="2"/>
</dbReference>
<evidence type="ECO:0000256" key="7">
    <source>
        <dbReference type="ARBA" id="ARBA00022840"/>
    </source>
</evidence>
<dbReference type="HAMAP" id="MF_00020">
    <property type="entry name" value="Acetate_kinase"/>
    <property type="match status" value="1"/>
</dbReference>
<evidence type="ECO:0000256" key="10">
    <source>
        <dbReference type="RuleBase" id="RU003835"/>
    </source>
</evidence>
<feature type="site" description="Transition state stabilizer" evidence="9">
    <location>
        <position position="179"/>
    </location>
</feature>
<keyword evidence="5 9" id="KW-0547">Nucleotide-binding</keyword>
<evidence type="ECO:0000256" key="8">
    <source>
        <dbReference type="ARBA" id="ARBA00022842"/>
    </source>
</evidence>
<evidence type="ECO:0000256" key="5">
    <source>
        <dbReference type="ARBA" id="ARBA00022741"/>
    </source>
</evidence>
<dbReference type="PROSITE" id="PS01075">
    <property type="entry name" value="ACETATE_KINASE_1"/>
    <property type="match status" value="1"/>
</dbReference>
<keyword evidence="3 9" id="KW-0808">Transferase</keyword>
<feature type="binding site" evidence="9">
    <location>
        <position position="8"/>
    </location>
    <ligand>
        <name>Mg(2+)</name>
        <dbReference type="ChEBI" id="CHEBI:18420"/>
    </ligand>
</feature>
<dbReference type="GO" id="GO:0005829">
    <property type="term" value="C:cytosol"/>
    <property type="evidence" value="ECO:0007669"/>
    <property type="project" value="TreeGrafter"/>
</dbReference>
<evidence type="ECO:0000256" key="1">
    <source>
        <dbReference type="ARBA" id="ARBA00008748"/>
    </source>
</evidence>
<comment type="similarity">
    <text evidence="1 9 10">Belongs to the acetokinase family.</text>
</comment>
<dbReference type="NCBIfam" id="TIGR00016">
    <property type="entry name" value="ackA"/>
    <property type="match status" value="1"/>
</dbReference>
<feature type="binding site" evidence="9">
    <location>
        <position position="15"/>
    </location>
    <ligand>
        <name>ATP</name>
        <dbReference type="ChEBI" id="CHEBI:30616"/>
    </ligand>
</feature>
<keyword evidence="7 9" id="KW-0067">ATP-binding</keyword>
<evidence type="ECO:0000256" key="4">
    <source>
        <dbReference type="ARBA" id="ARBA00022723"/>
    </source>
</evidence>
<dbReference type="GO" id="GO:0008776">
    <property type="term" value="F:acetate kinase activity"/>
    <property type="evidence" value="ECO:0007669"/>
    <property type="project" value="UniProtKB-UniRule"/>
</dbReference>
<evidence type="ECO:0000256" key="3">
    <source>
        <dbReference type="ARBA" id="ARBA00022679"/>
    </source>
</evidence>
<keyword evidence="8 9" id="KW-0460">Magnesium</keyword>
<name>A0A238JKB9_9RHOB</name>
<evidence type="ECO:0000256" key="2">
    <source>
        <dbReference type="ARBA" id="ARBA00022490"/>
    </source>
</evidence>
<feature type="binding site" evidence="9">
    <location>
        <position position="91"/>
    </location>
    <ligand>
        <name>substrate</name>
    </ligand>
</feature>
<dbReference type="EC" id="2.7.2.1" evidence="9"/>
<keyword evidence="6 9" id="KW-0418">Kinase</keyword>
<comment type="cofactor">
    <cofactor evidence="9">
        <name>Mg(2+)</name>
        <dbReference type="ChEBI" id="CHEBI:18420"/>
    </cofactor>
    <cofactor evidence="9">
        <name>Mn(2+)</name>
        <dbReference type="ChEBI" id="CHEBI:29035"/>
    </cofactor>
    <text evidence="9">Mg(2+). Can also accept Mn(2+).</text>
</comment>
<gene>
    <name evidence="9 11" type="primary">ackA</name>
    <name evidence="11" type="ORF">TRP8649_04379</name>
</gene>
<dbReference type="PANTHER" id="PTHR21060:SF21">
    <property type="entry name" value="ACETATE KINASE"/>
    <property type="match status" value="1"/>
</dbReference>
<comment type="subunit">
    <text evidence="9">Homodimer.</text>
</comment>
<feature type="binding site" evidence="9">
    <location>
        <begin position="326"/>
        <end position="330"/>
    </location>
    <ligand>
        <name>ATP</name>
        <dbReference type="ChEBI" id="CHEBI:30616"/>
    </ligand>
</feature>
<protein>
    <recommendedName>
        <fullName evidence="9">Acetate kinase</fullName>
        <ecNumber evidence="9">2.7.2.1</ecNumber>
    </recommendedName>
    <alternativeName>
        <fullName evidence="9">Acetokinase</fullName>
    </alternativeName>
</protein>
<dbReference type="Pfam" id="PF00871">
    <property type="entry name" value="Acetate_kinase"/>
    <property type="match status" value="1"/>
</dbReference>
<organism evidence="11 12">
    <name type="scientific">Pelagimonas phthalicica</name>
    <dbReference type="NCBI Taxonomy" id="1037362"/>
    <lineage>
        <taxon>Bacteria</taxon>
        <taxon>Pseudomonadati</taxon>
        <taxon>Pseudomonadota</taxon>
        <taxon>Alphaproteobacteria</taxon>
        <taxon>Rhodobacterales</taxon>
        <taxon>Roseobacteraceae</taxon>
        <taxon>Pelagimonas</taxon>
    </lineage>
</organism>
<feature type="binding site" evidence="9">
    <location>
        <begin position="281"/>
        <end position="283"/>
    </location>
    <ligand>
        <name>ATP</name>
        <dbReference type="ChEBI" id="CHEBI:30616"/>
    </ligand>
</feature>
<proteinExistence type="inferred from homology"/>
<keyword evidence="4 9" id="KW-0479">Metal-binding</keyword>
<evidence type="ECO:0000256" key="6">
    <source>
        <dbReference type="ARBA" id="ARBA00022777"/>
    </source>
</evidence>
<dbReference type="PRINTS" id="PR00471">
    <property type="entry name" value="ACETATEKNASE"/>
</dbReference>
<dbReference type="Gene3D" id="3.30.420.40">
    <property type="match status" value="2"/>
</dbReference>
<dbReference type="InterPro" id="IPR004372">
    <property type="entry name" value="Ac/propionate_kinase"/>
</dbReference>
<keyword evidence="12" id="KW-1185">Reference proteome</keyword>
<reference evidence="12" key="1">
    <citation type="submission" date="2017-05" db="EMBL/GenBank/DDBJ databases">
        <authorList>
            <person name="Rodrigo-Torres L."/>
            <person name="Arahal R. D."/>
            <person name="Lucena T."/>
        </authorList>
    </citation>
    <scope>NUCLEOTIDE SEQUENCE [LARGE SCALE GENOMIC DNA]</scope>
    <source>
        <strain evidence="12">CECT 8649</strain>
    </source>
</reference>